<comment type="function">
    <text evidence="5">Transcriptional repressor for the pyruvate dehydrogenase complex genes aceEF and lpd.</text>
</comment>
<dbReference type="SUPFAM" id="SSF46785">
    <property type="entry name" value="Winged helix' DNA-binding domain"/>
    <property type="match status" value="1"/>
</dbReference>
<evidence type="ECO:0000256" key="2">
    <source>
        <dbReference type="ARBA" id="ARBA00023015"/>
    </source>
</evidence>
<evidence type="ECO:0000256" key="4">
    <source>
        <dbReference type="ARBA" id="ARBA00023163"/>
    </source>
</evidence>
<proteinExistence type="predicted"/>
<evidence type="ECO:0000259" key="7">
    <source>
        <dbReference type="PROSITE" id="PS50949"/>
    </source>
</evidence>
<protein>
    <recommendedName>
        <fullName evidence="6">Pyruvate dehydrogenase complex repressor</fullName>
    </recommendedName>
</protein>
<evidence type="ECO:0000256" key="1">
    <source>
        <dbReference type="ARBA" id="ARBA00022491"/>
    </source>
</evidence>
<dbReference type="InterPro" id="IPR036388">
    <property type="entry name" value="WH-like_DNA-bd_sf"/>
</dbReference>
<dbReference type="Pfam" id="PF07729">
    <property type="entry name" value="FCD"/>
    <property type="match status" value="1"/>
</dbReference>
<name>A0ABT0PMM3_9GAMM</name>
<dbReference type="PANTHER" id="PTHR43537:SF34">
    <property type="entry name" value="PYRUVATE DEHYDROGENASE COMPLEX REPRESSOR"/>
    <property type="match status" value="1"/>
</dbReference>
<dbReference type="SMART" id="SM00895">
    <property type="entry name" value="FCD"/>
    <property type="match status" value="1"/>
</dbReference>
<evidence type="ECO:0000256" key="3">
    <source>
        <dbReference type="ARBA" id="ARBA00023125"/>
    </source>
</evidence>
<keyword evidence="2" id="KW-0805">Transcription regulation</keyword>
<evidence type="ECO:0000313" key="8">
    <source>
        <dbReference type="EMBL" id="MCL6271723.1"/>
    </source>
</evidence>
<feature type="domain" description="HTH gntR-type" evidence="7">
    <location>
        <begin position="4"/>
        <end position="72"/>
    </location>
</feature>
<dbReference type="SMART" id="SM00345">
    <property type="entry name" value="HTH_GNTR"/>
    <property type="match status" value="1"/>
</dbReference>
<evidence type="ECO:0000256" key="6">
    <source>
        <dbReference type="ARBA" id="ARBA00039592"/>
    </source>
</evidence>
<reference evidence="8 9" key="1">
    <citation type="submission" date="2022-05" db="EMBL/GenBank/DDBJ databases">
        <authorList>
            <person name="Park J.-S."/>
        </authorList>
    </citation>
    <scope>NUCLEOTIDE SEQUENCE [LARGE SCALE GENOMIC DNA]</scope>
    <source>
        <strain evidence="8 9">2012CJ34-2</strain>
    </source>
</reference>
<keyword evidence="4" id="KW-0804">Transcription</keyword>
<dbReference type="SUPFAM" id="SSF48008">
    <property type="entry name" value="GntR ligand-binding domain-like"/>
    <property type="match status" value="1"/>
</dbReference>
<dbReference type="CDD" id="cd07377">
    <property type="entry name" value="WHTH_GntR"/>
    <property type="match status" value="1"/>
</dbReference>
<organism evidence="8 9">
    <name type="scientific">Parendozoicomonas callyspongiae</name>
    <dbReference type="NCBI Taxonomy" id="2942213"/>
    <lineage>
        <taxon>Bacteria</taxon>
        <taxon>Pseudomonadati</taxon>
        <taxon>Pseudomonadota</taxon>
        <taxon>Gammaproteobacteria</taxon>
        <taxon>Oceanospirillales</taxon>
        <taxon>Endozoicomonadaceae</taxon>
        <taxon>Parendozoicomonas</taxon>
    </lineage>
</organism>
<dbReference type="PROSITE" id="PS50949">
    <property type="entry name" value="HTH_GNTR"/>
    <property type="match status" value="1"/>
</dbReference>
<dbReference type="RefSeq" id="WP_249701366.1">
    <property type="nucleotide sequence ID" value="NZ_JAMFLX010000031.1"/>
</dbReference>
<gene>
    <name evidence="8" type="ORF">M3P05_17530</name>
</gene>
<dbReference type="Proteomes" id="UP001203338">
    <property type="component" value="Unassembled WGS sequence"/>
</dbReference>
<dbReference type="Gene3D" id="1.10.10.10">
    <property type="entry name" value="Winged helix-like DNA-binding domain superfamily/Winged helix DNA-binding domain"/>
    <property type="match status" value="1"/>
</dbReference>
<dbReference type="InterPro" id="IPR036390">
    <property type="entry name" value="WH_DNA-bd_sf"/>
</dbReference>
<keyword evidence="3" id="KW-0238">DNA-binding</keyword>
<dbReference type="InterPro" id="IPR000524">
    <property type="entry name" value="Tscrpt_reg_HTH_GntR"/>
</dbReference>
<dbReference type="Pfam" id="PF00392">
    <property type="entry name" value="GntR"/>
    <property type="match status" value="1"/>
</dbReference>
<keyword evidence="9" id="KW-1185">Reference proteome</keyword>
<dbReference type="PRINTS" id="PR00035">
    <property type="entry name" value="HTHGNTR"/>
</dbReference>
<sequence>MKQLTLVEQITTQLEKSIVEGVYRSGDRLPPERVLAETLEVSRPSLRNALKALAAKGILRSRQGGGHYVTDLLTRSMADPLLEMLGQHPDAREDVLEFRSLLEGACAYYAALRATDADRSNLEKTFSALEDSMIDADQEKESQADLAFHIAIAEASHNLVLLHTMRGMFSLIRNNIHTNIDDLYHNDVTGVCLYKQHQQILDAILTRDPEKARAAAEKHIMFVQETFKDIELNQLRSERAKRRMKEWQW</sequence>
<comment type="caution">
    <text evidence="8">The sequence shown here is derived from an EMBL/GenBank/DDBJ whole genome shotgun (WGS) entry which is preliminary data.</text>
</comment>
<dbReference type="Gene3D" id="1.20.120.530">
    <property type="entry name" value="GntR ligand-binding domain-like"/>
    <property type="match status" value="1"/>
</dbReference>
<dbReference type="InterPro" id="IPR008920">
    <property type="entry name" value="TF_FadR/GntR_C"/>
</dbReference>
<dbReference type="PANTHER" id="PTHR43537">
    <property type="entry name" value="TRANSCRIPTIONAL REGULATOR, GNTR FAMILY"/>
    <property type="match status" value="1"/>
</dbReference>
<dbReference type="InterPro" id="IPR011711">
    <property type="entry name" value="GntR_C"/>
</dbReference>
<dbReference type="EMBL" id="JAMFLX010000031">
    <property type="protein sequence ID" value="MCL6271723.1"/>
    <property type="molecule type" value="Genomic_DNA"/>
</dbReference>
<evidence type="ECO:0000313" key="9">
    <source>
        <dbReference type="Proteomes" id="UP001203338"/>
    </source>
</evidence>
<accession>A0ABT0PMM3</accession>
<evidence type="ECO:0000256" key="5">
    <source>
        <dbReference type="ARBA" id="ARBA00037357"/>
    </source>
</evidence>
<keyword evidence="1" id="KW-0678">Repressor</keyword>